<dbReference type="EMBL" id="SNRW01000062">
    <property type="protein sequence ID" value="KAA6403778.1"/>
    <property type="molecule type" value="Genomic_DNA"/>
</dbReference>
<accession>A0A5J4X939</accession>
<reference evidence="3 4" key="1">
    <citation type="submission" date="2019-03" db="EMBL/GenBank/DDBJ databases">
        <title>Single cell metagenomics reveals metabolic interactions within the superorganism composed of flagellate Streblomastix strix and complex community of Bacteroidetes bacteria on its surface.</title>
        <authorList>
            <person name="Treitli S.C."/>
            <person name="Kolisko M."/>
            <person name="Husnik F."/>
            <person name="Keeling P."/>
            <person name="Hampl V."/>
        </authorList>
    </citation>
    <scope>NUCLEOTIDE SEQUENCE [LARGE SCALE GENOMIC DNA]</scope>
    <source>
        <strain evidence="3">ST1C</strain>
    </source>
</reference>
<dbReference type="Proteomes" id="UP000324800">
    <property type="component" value="Unassembled WGS sequence"/>
</dbReference>
<evidence type="ECO:0000313" key="2">
    <source>
        <dbReference type="EMBL" id="KAA6403774.1"/>
    </source>
</evidence>
<sequence>MFNDVTVTDEWDQYLAFAYIGLHYTQVVVPLGTSIAPETFAKTIQILTESAIVEERNAMDSASISYIWISDQGKEDQIDPRTAVHILEMDVQLENNENFVDLRQMERVKESIIEIDKTSYGIKIIKSKRRGKFGWYAQSIKENNSGQSIRGNDSILLARVYFVDISKGNNSKREGIGRGREGVGDEIEDEEDKPESSSQEDIGFRGKRGQDGAKLFRNALGVSRLSRSAIRTIIDNWHVSWKRHVCALSAFWENMRRRGMREEQFTRIEKPYIIIAEKSLKSITKINSQSRFSGGRR</sequence>
<feature type="region of interest" description="Disordered" evidence="1">
    <location>
        <begin position="173"/>
        <end position="209"/>
    </location>
</feature>
<dbReference type="AlphaFoldDB" id="A0A5J4X939"/>
<evidence type="ECO:0000313" key="4">
    <source>
        <dbReference type="Proteomes" id="UP000324800"/>
    </source>
</evidence>
<evidence type="ECO:0000256" key="1">
    <source>
        <dbReference type="SAM" id="MobiDB-lite"/>
    </source>
</evidence>
<feature type="compositionally biased region" description="Acidic residues" evidence="1">
    <location>
        <begin position="184"/>
        <end position="193"/>
    </location>
</feature>
<proteinExistence type="predicted"/>
<gene>
    <name evidence="2" type="ORF">EZS28_000695</name>
    <name evidence="3" type="ORF">EZS28_000699</name>
</gene>
<dbReference type="OrthoDB" id="420169at2759"/>
<name>A0A5J4X939_9EUKA</name>
<feature type="compositionally biased region" description="Basic and acidic residues" evidence="1">
    <location>
        <begin position="173"/>
        <end position="183"/>
    </location>
</feature>
<comment type="caution">
    <text evidence="3">The sequence shown here is derived from an EMBL/GenBank/DDBJ whole genome shotgun (WGS) entry which is preliminary data.</text>
</comment>
<evidence type="ECO:0000313" key="3">
    <source>
        <dbReference type="EMBL" id="KAA6403778.1"/>
    </source>
</evidence>
<protein>
    <submittedName>
        <fullName evidence="3">Uncharacterized protein</fullName>
    </submittedName>
</protein>
<organism evidence="3 4">
    <name type="scientific">Streblomastix strix</name>
    <dbReference type="NCBI Taxonomy" id="222440"/>
    <lineage>
        <taxon>Eukaryota</taxon>
        <taxon>Metamonada</taxon>
        <taxon>Preaxostyla</taxon>
        <taxon>Oxymonadida</taxon>
        <taxon>Streblomastigidae</taxon>
        <taxon>Streblomastix</taxon>
    </lineage>
</organism>
<dbReference type="EMBL" id="SNRW01000062">
    <property type="protein sequence ID" value="KAA6403774.1"/>
    <property type="molecule type" value="Genomic_DNA"/>
</dbReference>